<evidence type="ECO:0000256" key="7">
    <source>
        <dbReference type="SAM" id="SignalP"/>
    </source>
</evidence>
<dbReference type="RefSeq" id="XP_006694127.1">
    <property type="nucleotide sequence ID" value="XM_006694064.1"/>
</dbReference>
<dbReference type="InterPro" id="IPR057231">
    <property type="entry name" value="DUF7909"/>
</dbReference>
<dbReference type="InterPro" id="IPR051836">
    <property type="entry name" value="Kremen_rcpt"/>
</dbReference>
<evidence type="ECO:0000256" key="5">
    <source>
        <dbReference type="ARBA" id="ARBA00023136"/>
    </source>
</evidence>
<dbReference type="PANTHER" id="PTHR24269:SF16">
    <property type="entry name" value="PROTEIN SLG1"/>
    <property type="match status" value="1"/>
</dbReference>
<evidence type="ECO:0000256" key="2">
    <source>
        <dbReference type="ARBA" id="ARBA00022692"/>
    </source>
</evidence>
<dbReference type="GO" id="GO:0005886">
    <property type="term" value="C:plasma membrane"/>
    <property type="evidence" value="ECO:0007669"/>
    <property type="project" value="TreeGrafter"/>
</dbReference>
<name>G0S7P0_CHATD</name>
<dbReference type="AlphaFoldDB" id="G0S7P0"/>
<dbReference type="Pfam" id="PF25486">
    <property type="entry name" value="DUF7909"/>
    <property type="match status" value="1"/>
</dbReference>
<feature type="signal peptide" evidence="7">
    <location>
        <begin position="1"/>
        <end position="19"/>
    </location>
</feature>
<dbReference type="EMBL" id="GL988041">
    <property type="protein sequence ID" value="EGS21831.1"/>
    <property type="molecule type" value="Genomic_DNA"/>
</dbReference>
<evidence type="ECO:0000259" key="8">
    <source>
        <dbReference type="PROSITE" id="PS51212"/>
    </source>
</evidence>
<evidence type="ECO:0000313" key="9">
    <source>
        <dbReference type="EMBL" id="EGS21831.1"/>
    </source>
</evidence>
<proteinExistence type="predicted"/>
<evidence type="ECO:0000256" key="4">
    <source>
        <dbReference type="ARBA" id="ARBA00022989"/>
    </source>
</evidence>
<dbReference type="InterPro" id="IPR002889">
    <property type="entry name" value="WSC_carb-bd"/>
</dbReference>
<reference evidence="9 10" key="1">
    <citation type="journal article" date="2011" name="Cell">
        <title>Insight into structure and assembly of the nuclear pore complex by utilizing the genome of a eukaryotic thermophile.</title>
        <authorList>
            <person name="Amlacher S."/>
            <person name="Sarges P."/>
            <person name="Flemming D."/>
            <person name="van Noort V."/>
            <person name="Kunze R."/>
            <person name="Devos D.P."/>
            <person name="Arumugam M."/>
            <person name="Bork P."/>
            <person name="Hurt E."/>
        </authorList>
    </citation>
    <scope>NUCLEOTIDE SEQUENCE [LARGE SCALE GENOMIC DNA]</scope>
    <source>
        <strain evidence="10">DSM 1495 / CBS 144.50 / IMI 039719</strain>
    </source>
</reference>
<organism evidence="10">
    <name type="scientific">Chaetomium thermophilum (strain DSM 1495 / CBS 144.50 / IMI 039719)</name>
    <name type="common">Thermochaetoides thermophila</name>
    <dbReference type="NCBI Taxonomy" id="759272"/>
    <lineage>
        <taxon>Eukaryota</taxon>
        <taxon>Fungi</taxon>
        <taxon>Dikarya</taxon>
        <taxon>Ascomycota</taxon>
        <taxon>Pezizomycotina</taxon>
        <taxon>Sordariomycetes</taxon>
        <taxon>Sordariomycetidae</taxon>
        <taxon>Sordariales</taxon>
        <taxon>Chaetomiaceae</taxon>
        <taxon>Thermochaetoides</taxon>
    </lineage>
</organism>
<dbReference type="PROSITE" id="PS51212">
    <property type="entry name" value="WSC"/>
    <property type="match status" value="1"/>
</dbReference>
<keyword evidence="5" id="KW-0472">Membrane</keyword>
<sequence>MLNRKSVSALVAGAALASAQCTLPTEPLTNNLTFPFRVQVQNATRSEVHNKFMNLYEAGGGDQHLFIGPVGVPTYDFTLINGVINHEPKGVRAVIGGEFSEIDHTTKMFMTERGDPRAIFQPTWACNPDTDEPQIELQFVEMQGETPGGWICVRSSFDGSHEFRYYPPGNELVDPNRECIKVTLVAIEVDPSEIPAYPTTTATTLVTSTVAATSTAPAATSTHDPSALFADLTHLGWRFIGCAPEERWANDGPFRTLSGAMFGSDYMTNEACMAFCEGLNFAFGGTEWSRECWCGNSYAPTREPNTTLASVANCNFRCSGDNAQYCGGDSWLSLYAKCDEEEECENATFS</sequence>
<evidence type="ECO:0000256" key="1">
    <source>
        <dbReference type="ARBA" id="ARBA00004167"/>
    </source>
</evidence>
<keyword evidence="3 7" id="KW-0732">Signal</keyword>
<dbReference type="eggNOG" id="ENOG502RS9S">
    <property type="taxonomic scope" value="Eukaryota"/>
</dbReference>
<dbReference type="KEGG" id="cthr:CTHT_0037010"/>
<feature type="chain" id="PRO_5003408926" description="WSC domain-containing protein" evidence="7">
    <location>
        <begin position="20"/>
        <end position="350"/>
    </location>
</feature>
<keyword evidence="10" id="KW-1185">Reference proteome</keyword>
<comment type="subcellular location">
    <subcellularLocation>
        <location evidence="1">Membrane</location>
        <topology evidence="1">Single-pass membrane protein</topology>
    </subcellularLocation>
</comment>
<evidence type="ECO:0000313" key="10">
    <source>
        <dbReference type="Proteomes" id="UP000008066"/>
    </source>
</evidence>
<gene>
    <name evidence="9" type="ORF">CTHT_0037010</name>
</gene>
<protein>
    <recommendedName>
        <fullName evidence="8">WSC domain-containing protein</fullName>
    </recommendedName>
</protein>
<dbReference type="HOGENOM" id="CLU_048625_0_0_1"/>
<keyword evidence="6" id="KW-0325">Glycoprotein</keyword>
<evidence type="ECO:0000256" key="3">
    <source>
        <dbReference type="ARBA" id="ARBA00022729"/>
    </source>
</evidence>
<dbReference type="Pfam" id="PF01822">
    <property type="entry name" value="WSC"/>
    <property type="match status" value="1"/>
</dbReference>
<dbReference type="PANTHER" id="PTHR24269">
    <property type="entry name" value="KREMEN PROTEIN"/>
    <property type="match status" value="1"/>
</dbReference>
<dbReference type="OMA" id="FEPTHAC"/>
<accession>G0S7P0</accession>
<dbReference type="SMART" id="SM00321">
    <property type="entry name" value="WSC"/>
    <property type="match status" value="1"/>
</dbReference>
<dbReference type="GeneID" id="18257739"/>
<keyword evidence="2" id="KW-0812">Transmembrane</keyword>
<dbReference type="Proteomes" id="UP000008066">
    <property type="component" value="Unassembled WGS sequence"/>
</dbReference>
<evidence type="ECO:0000256" key="6">
    <source>
        <dbReference type="ARBA" id="ARBA00023180"/>
    </source>
</evidence>
<keyword evidence="4" id="KW-1133">Transmembrane helix</keyword>
<dbReference type="OrthoDB" id="5985073at2759"/>
<feature type="domain" description="WSC" evidence="8">
    <location>
        <begin position="236"/>
        <end position="338"/>
    </location>
</feature>